<reference evidence="2" key="2">
    <citation type="submission" date="2015-01" db="EMBL/GenBank/DDBJ databases">
        <title>Evolutionary Origins and Diversification of the Mycorrhizal Mutualists.</title>
        <authorList>
            <consortium name="DOE Joint Genome Institute"/>
            <consortium name="Mycorrhizal Genomics Consortium"/>
            <person name="Kohler A."/>
            <person name="Kuo A."/>
            <person name="Nagy L.G."/>
            <person name="Floudas D."/>
            <person name="Copeland A."/>
            <person name="Barry K.W."/>
            <person name="Cichocki N."/>
            <person name="Veneault-Fourrey C."/>
            <person name="LaButti K."/>
            <person name="Lindquist E.A."/>
            <person name="Lipzen A."/>
            <person name="Lundell T."/>
            <person name="Morin E."/>
            <person name="Murat C."/>
            <person name="Riley R."/>
            <person name="Ohm R."/>
            <person name="Sun H."/>
            <person name="Tunlid A."/>
            <person name="Henrissat B."/>
            <person name="Grigoriev I.V."/>
            <person name="Hibbett D.S."/>
            <person name="Martin F."/>
        </authorList>
    </citation>
    <scope>NUCLEOTIDE SEQUENCE [LARGE SCALE GENOMIC DNA]</scope>
    <source>
        <strain evidence="2">Marx 270</strain>
    </source>
</reference>
<sequence>MFSGSSGSLRAWGGTHDNGSSFALLSGPDHRLHNPAYARTREVQYTTITTRRASVQGSRTLFALTDSDTFSCINSQSGEVVDVLTPGYILRDVFLHSYDARCRPCDRSHQVQGTVRPPRHNSVRGQQVCHRVCQHPHQLSNGYAQFRPFHTYNCRNQTRTLSDVTGGILD</sequence>
<evidence type="ECO:0000313" key="2">
    <source>
        <dbReference type="Proteomes" id="UP000054217"/>
    </source>
</evidence>
<dbReference type="HOGENOM" id="CLU_1571281_0_0_1"/>
<dbReference type="OrthoDB" id="10358519at2759"/>
<accession>A0A0C3P3T2</accession>
<keyword evidence="2" id="KW-1185">Reference proteome</keyword>
<proteinExistence type="predicted"/>
<dbReference type="InParanoid" id="A0A0C3P3T2"/>
<organism evidence="1 2">
    <name type="scientific">Pisolithus tinctorius Marx 270</name>
    <dbReference type="NCBI Taxonomy" id="870435"/>
    <lineage>
        <taxon>Eukaryota</taxon>
        <taxon>Fungi</taxon>
        <taxon>Dikarya</taxon>
        <taxon>Basidiomycota</taxon>
        <taxon>Agaricomycotina</taxon>
        <taxon>Agaricomycetes</taxon>
        <taxon>Agaricomycetidae</taxon>
        <taxon>Boletales</taxon>
        <taxon>Sclerodermatineae</taxon>
        <taxon>Pisolithaceae</taxon>
        <taxon>Pisolithus</taxon>
    </lineage>
</organism>
<evidence type="ECO:0000313" key="1">
    <source>
        <dbReference type="EMBL" id="KIO02126.1"/>
    </source>
</evidence>
<dbReference type="EMBL" id="KN831983">
    <property type="protein sequence ID" value="KIO02126.1"/>
    <property type="molecule type" value="Genomic_DNA"/>
</dbReference>
<gene>
    <name evidence="1" type="ORF">M404DRAFT_713520</name>
</gene>
<reference evidence="1 2" key="1">
    <citation type="submission" date="2014-04" db="EMBL/GenBank/DDBJ databases">
        <authorList>
            <consortium name="DOE Joint Genome Institute"/>
            <person name="Kuo A."/>
            <person name="Kohler A."/>
            <person name="Costa M.D."/>
            <person name="Nagy L.G."/>
            <person name="Floudas D."/>
            <person name="Copeland A."/>
            <person name="Barry K.W."/>
            <person name="Cichocki N."/>
            <person name="Veneault-Fourrey C."/>
            <person name="LaButti K."/>
            <person name="Lindquist E.A."/>
            <person name="Lipzen A."/>
            <person name="Lundell T."/>
            <person name="Morin E."/>
            <person name="Murat C."/>
            <person name="Sun H."/>
            <person name="Tunlid A."/>
            <person name="Henrissat B."/>
            <person name="Grigoriev I.V."/>
            <person name="Hibbett D.S."/>
            <person name="Martin F."/>
            <person name="Nordberg H.P."/>
            <person name="Cantor M.N."/>
            <person name="Hua S.X."/>
        </authorList>
    </citation>
    <scope>NUCLEOTIDE SEQUENCE [LARGE SCALE GENOMIC DNA]</scope>
    <source>
        <strain evidence="1 2">Marx 270</strain>
    </source>
</reference>
<dbReference type="Proteomes" id="UP000054217">
    <property type="component" value="Unassembled WGS sequence"/>
</dbReference>
<protein>
    <submittedName>
        <fullName evidence="1">Uncharacterized protein</fullName>
    </submittedName>
</protein>
<dbReference type="AlphaFoldDB" id="A0A0C3P3T2"/>
<name>A0A0C3P3T2_PISTI</name>